<feature type="compositionally biased region" description="Low complexity" evidence="1">
    <location>
        <begin position="15"/>
        <end position="28"/>
    </location>
</feature>
<dbReference type="VEuPathDB" id="AmoebaDB:NAEGRDRAFT_58095"/>
<dbReference type="SUPFAM" id="SSF48097">
    <property type="entry name" value="Regulator of G-protein signaling, RGS"/>
    <property type="match status" value="1"/>
</dbReference>
<feature type="transmembrane region" description="Helical" evidence="2">
    <location>
        <begin position="271"/>
        <end position="293"/>
    </location>
</feature>
<protein>
    <recommendedName>
        <fullName evidence="5">RGS domain-containing protein</fullName>
    </recommendedName>
</protein>
<proteinExistence type="predicted"/>
<gene>
    <name evidence="3" type="ORF">NAEGRDRAFT_58095</name>
</gene>
<evidence type="ECO:0000313" key="3">
    <source>
        <dbReference type="EMBL" id="EFC44267.1"/>
    </source>
</evidence>
<evidence type="ECO:0000256" key="1">
    <source>
        <dbReference type="SAM" id="MobiDB-lite"/>
    </source>
</evidence>
<dbReference type="EMBL" id="GG738869">
    <property type="protein sequence ID" value="EFC44267.1"/>
    <property type="molecule type" value="Genomic_DNA"/>
</dbReference>
<dbReference type="InParanoid" id="D2VFX8"/>
<dbReference type="Gene3D" id="1.10.167.10">
    <property type="entry name" value="Regulator of G-protein Signalling 4, domain 2"/>
    <property type="match status" value="1"/>
</dbReference>
<dbReference type="GeneID" id="8848203"/>
<organism evidence="4">
    <name type="scientific">Naegleria gruberi</name>
    <name type="common">Amoeba</name>
    <dbReference type="NCBI Taxonomy" id="5762"/>
    <lineage>
        <taxon>Eukaryota</taxon>
        <taxon>Discoba</taxon>
        <taxon>Heterolobosea</taxon>
        <taxon>Tetramitia</taxon>
        <taxon>Eutetramitia</taxon>
        <taxon>Vahlkampfiidae</taxon>
        <taxon>Naegleria</taxon>
    </lineage>
</organism>
<keyword evidence="2" id="KW-0812">Transmembrane</keyword>
<evidence type="ECO:0008006" key="5">
    <source>
        <dbReference type="Google" id="ProtNLM"/>
    </source>
</evidence>
<dbReference type="InterPro" id="IPR044926">
    <property type="entry name" value="RGS_subdomain_2"/>
</dbReference>
<reference evidence="3 4" key="1">
    <citation type="journal article" date="2010" name="Cell">
        <title>The genome of Naegleria gruberi illuminates early eukaryotic versatility.</title>
        <authorList>
            <person name="Fritz-Laylin L.K."/>
            <person name="Prochnik S.E."/>
            <person name="Ginger M.L."/>
            <person name="Dacks J.B."/>
            <person name="Carpenter M.L."/>
            <person name="Field M.C."/>
            <person name="Kuo A."/>
            <person name="Paredez A."/>
            <person name="Chapman J."/>
            <person name="Pham J."/>
            <person name="Shu S."/>
            <person name="Neupane R."/>
            <person name="Cipriano M."/>
            <person name="Mancuso J."/>
            <person name="Tu H."/>
            <person name="Salamov A."/>
            <person name="Lindquist E."/>
            <person name="Shapiro H."/>
            <person name="Lucas S."/>
            <person name="Grigoriev I.V."/>
            <person name="Cande W.Z."/>
            <person name="Fulton C."/>
            <person name="Rokhsar D.S."/>
            <person name="Dawson S.C."/>
        </authorList>
    </citation>
    <scope>NUCLEOTIDE SEQUENCE [LARGE SCALE GENOMIC DNA]</scope>
    <source>
        <strain evidence="3 4">NEG-M</strain>
    </source>
</reference>
<evidence type="ECO:0000313" key="4">
    <source>
        <dbReference type="Proteomes" id="UP000006671"/>
    </source>
</evidence>
<name>D2VFX8_NAEGR</name>
<dbReference type="AlphaFoldDB" id="D2VFX8"/>
<feature type="transmembrane region" description="Helical" evidence="2">
    <location>
        <begin position="104"/>
        <end position="126"/>
    </location>
</feature>
<dbReference type="InterPro" id="IPR036305">
    <property type="entry name" value="RGS_sf"/>
</dbReference>
<dbReference type="Proteomes" id="UP000006671">
    <property type="component" value="Unassembled WGS sequence"/>
</dbReference>
<dbReference type="RefSeq" id="XP_002677011.1">
    <property type="nucleotide sequence ID" value="XM_002676965.1"/>
</dbReference>
<accession>D2VFX8</accession>
<dbReference type="KEGG" id="ngr:NAEGRDRAFT_58095"/>
<keyword evidence="2" id="KW-0472">Membrane</keyword>
<keyword evidence="4" id="KW-1185">Reference proteome</keyword>
<keyword evidence="2" id="KW-1133">Transmembrane helix</keyword>
<evidence type="ECO:0000256" key="2">
    <source>
        <dbReference type="SAM" id="Phobius"/>
    </source>
</evidence>
<feature type="region of interest" description="Disordered" evidence="1">
    <location>
        <begin position="1"/>
        <end position="35"/>
    </location>
</feature>
<sequence>MPVLPNETPRERLNSPTSTSVTITSPIPLSETNQGDEPIRKKSVLIDDGTITVINAQESRIQTLKRKYSITSAKTKTTSNTSKSQSIVNVKSCCGTFAFNCMRIVSILGMFLIIASFLAIFITTIYNYDIVKWPLVEILQHYGNSYKYYNTMIMTEYIAVYGRNESYALEYYAAKKSLISTMNRLFSLVPSASLGNLTRDANEIPLFKLQEQVVEYVVAKNYSAALTAFYNPTHYNGMYTFLNTYVNFVGDIKNLSVIQLNAMETATTTDLTVIAVCLSVAIPLVVLIFIHAIKVEHDSAKKLEHAKAIMVIQTIADPFMRPLFGEYCKGDSLSNRFHFLEQVQIFKEHKKSLHSTIKSILEDMKNFSNERNNNSSLLNCSTANSPSQEDDEQSEILTFSSDLLSLNSFKLNDSEDRQAMEIYNQFLDTELARNHVKYSKHEEIKKEIERYQVKISIGDSEGDLTNIFDEAQIQIGKKLINCHETFKNSLNFPNQSKSDMLDSFRVEYLKLMKKVENPQKNSFRNIDQFK</sequence>